<dbReference type="EMBL" id="KZ805354">
    <property type="protein sequence ID" value="PVI01697.1"/>
    <property type="molecule type" value="Genomic_DNA"/>
</dbReference>
<dbReference type="GO" id="GO:0005737">
    <property type="term" value="C:cytoplasm"/>
    <property type="evidence" value="ECO:0007669"/>
    <property type="project" value="TreeGrafter"/>
</dbReference>
<dbReference type="GO" id="GO:0016874">
    <property type="term" value="F:ligase activity"/>
    <property type="evidence" value="ECO:0007669"/>
    <property type="project" value="UniProtKB-KW"/>
</dbReference>
<dbReference type="OrthoDB" id="416786at2759"/>
<dbReference type="InterPro" id="IPR020845">
    <property type="entry name" value="AMP-binding_CS"/>
</dbReference>
<feature type="domain" description="AMP-dependent synthetase/ligase" evidence="1">
    <location>
        <begin position="1"/>
        <end position="147"/>
    </location>
</feature>
<evidence type="ECO:0000259" key="1">
    <source>
        <dbReference type="Pfam" id="PF00501"/>
    </source>
</evidence>
<evidence type="ECO:0000313" key="2">
    <source>
        <dbReference type="EMBL" id="PVI01697.1"/>
    </source>
</evidence>
<dbReference type="Gene3D" id="3.40.50.980">
    <property type="match status" value="2"/>
</dbReference>
<dbReference type="InterPro" id="IPR000873">
    <property type="entry name" value="AMP-dep_synth/lig_dom"/>
</dbReference>
<dbReference type="Proteomes" id="UP000244855">
    <property type="component" value="Unassembled WGS sequence"/>
</dbReference>
<name>A0A2V1DU03_9PLEO</name>
<dbReference type="InterPro" id="IPR020459">
    <property type="entry name" value="AMP-binding"/>
</dbReference>
<accession>A0A2V1DU03</accession>
<dbReference type="PANTHER" id="PTHR45527">
    <property type="entry name" value="NONRIBOSOMAL PEPTIDE SYNTHETASE"/>
    <property type="match status" value="1"/>
</dbReference>
<proteinExistence type="predicted"/>
<gene>
    <name evidence="2" type="ORF">DM02DRAFT_505387</name>
</gene>
<protein>
    <submittedName>
        <fullName evidence="2">AMP-dependent synthetase and ligase</fullName>
    </submittedName>
</protein>
<dbReference type="SUPFAM" id="SSF56801">
    <property type="entry name" value="Acetyl-CoA synthetase-like"/>
    <property type="match status" value="1"/>
</dbReference>
<dbReference type="Pfam" id="PF00501">
    <property type="entry name" value="AMP-binding"/>
    <property type="match status" value="1"/>
</dbReference>
<reference evidence="2 3" key="1">
    <citation type="journal article" date="2018" name="Sci. Rep.">
        <title>Comparative genomics provides insights into the lifestyle and reveals functional heterogeneity of dark septate endophytic fungi.</title>
        <authorList>
            <person name="Knapp D.G."/>
            <person name="Nemeth J.B."/>
            <person name="Barry K."/>
            <person name="Hainaut M."/>
            <person name="Henrissat B."/>
            <person name="Johnson J."/>
            <person name="Kuo A."/>
            <person name="Lim J.H.P."/>
            <person name="Lipzen A."/>
            <person name="Nolan M."/>
            <person name="Ohm R.A."/>
            <person name="Tamas L."/>
            <person name="Grigoriev I.V."/>
            <person name="Spatafora J.W."/>
            <person name="Nagy L.G."/>
            <person name="Kovacs G.M."/>
        </authorList>
    </citation>
    <scope>NUCLEOTIDE SEQUENCE [LARGE SCALE GENOMIC DNA]</scope>
    <source>
        <strain evidence="2 3">DSE2036</strain>
    </source>
</reference>
<dbReference type="GO" id="GO:0044550">
    <property type="term" value="P:secondary metabolite biosynthetic process"/>
    <property type="evidence" value="ECO:0007669"/>
    <property type="project" value="TreeGrafter"/>
</dbReference>
<dbReference type="PROSITE" id="PS00455">
    <property type="entry name" value="AMP_BINDING"/>
    <property type="match status" value="1"/>
</dbReference>
<dbReference type="STRING" id="97972.A0A2V1DU03"/>
<dbReference type="GO" id="GO:0031177">
    <property type="term" value="F:phosphopantetheine binding"/>
    <property type="evidence" value="ECO:0007669"/>
    <property type="project" value="TreeGrafter"/>
</dbReference>
<dbReference type="PANTHER" id="PTHR45527:SF1">
    <property type="entry name" value="FATTY ACID SYNTHASE"/>
    <property type="match status" value="1"/>
</dbReference>
<feature type="non-terminal residue" evidence="2">
    <location>
        <position position="147"/>
    </location>
</feature>
<keyword evidence="2" id="KW-0436">Ligase</keyword>
<sequence length="147" mass="16094">MLAVLKAGGAFAPLDPEHPASRHEEIFRQTRARVVLASDQHSMLCRGNNHTLMTISETSINQLLPRDASKRREMQIKAQPNNTAYVIFTSGSTGTPKGVVIEHQAISTSCLGHGKAFGFAQDTRAFQFSAYTFDACIPEIITTLLYG</sequence>
<dbReference type="PRINTS" id="PR00154">
    <property type="entry name" value="AMPBINDING"/>
</dbReference>
<dbReference type="GO" id="GO:0043041">
    <property type="term" value="P:amino acid activation for nonribosomal peptide biosynthetic process"/>
    <property type="evidence" value="ECO:0007669"/>
    <property type="project" value="TreeGrafter"/>
</dbReference>
<evidence type="ECO:0000313" key="3">
    <source>
        <dbReference type="Proteomes" id="UP000244855"/>
    </source>
</evidence>
<keyword evidence="3" id="KW-1185">Reference proteome</keyword>
<organism evidence="2 3">
    <name type="scientific">Periconia macrospinosa</name>
    <dbReference type="NCBI Taxonomy" id="97972"/>
    <lineage>
        <taxon>Eukaryota</taxon>
        <taxon>Fungi</taxon>
        <taxon>Dikarya</taxon>
        <taxon>Ascomycota</taxon>
        <taxon>Pezizomycotina</taxon>
        <taxon>Dothideomycetes</taxon>
        <taxon>Pleosporomycetidae</taxon>
        <taxon>Pleosporales</taxon>
        <taxon>Massarineae</taxon>
        <taxon>Periconiaceae</taxon>
        <taxon>Periconia</taxon>
    </lineage>
</organism>
<dbReference type="AlphaFoldDB" id="A0A2V1DU03"/>